<gene>
    <name evidence="1" type="ORF">ABGF40_06235</name>
</gene>
<reference evidence="1 2" key="1">
    <citation type="journal article" date="2024" name="Front. Microbiol.">
        <title>Pangenomic and biochemical analyses of Helcococcus ovis reveal widespread tetracycline resistance and a novel bacterial species, Helcococcus bovis.</title>
        <authorList>
            <person name="Cunha F."/>
            <person name="Zhai Y."/>
            <person name="Casaro S."/>
            <person name="Jones K.L."/>
            <person name="Hernandez M."/>
            <person name="Bisinotto R.S."/>
            <person name="Kariyawasam S."/>
            <person name="Brown M.B."/>
            <person name="Phillips A."/>
            <person name="Jeong K.C."/>
            <person name="Galvao K.N."/>
        </authorList>
    </citation>
    <scope>NUCLEOTIDE SEQUENCE [LARGE SCALE GENOMIC DNA]</scope>
    <source>
        <strain evidence="1 2">KG197</strain>
    </source>
</reference>
<accession>A0ABW9F7K1</accession>
<organism evidence="1 2">
    <name type="scientific">Helcococcus bovis</name>
    <dbReference type="NCBI Taxonomy" id="3153252"/>
    <lineage>
        <taxon>Bacteria</taxon>
        <taxon>Bacillati</taxon>
        <taxon>Bacillota</taxon>
        <taxon>Tissierellia</taxon>
        <taxon>Tissierellales</taxon>
        <taxon>Peptoniphilaceae</taxon>
        <taxon>Helcococcus</taxon>
    </lineage>
</organism>
<protein>
    <submittedName>
        <fullName evidence="1">Uncharacterized protein</fullName>
    </submittedName>
</protein>
<evidence type="ECO:0000313" key="1">
    <source>
        <dbReference type="EMBL" id="MFM1525272.1"/>
    </source>
</evidence>
<sequence length="58" mass="6787">MMKKLGFSFEEMACFNVQDSIDLLDIYLEDMERQSGTSEKKTLVREATQEDIDKFLSM</sequence>
<name>A0ABW9F7K1_9FIRM</name>
<dbReference type="EMBL" id="JBFNFH010000014">
    <property type="protein sequence ID" value="MFM1525272.1"/>
    <property type="molecule type" value="Genomic_DNA"/>
</dbReference>
<dbReference type="RefSeq" id="WP_408126765.1">
    <property type="nucleotide sequence ID" value="NZ_JBFNFH010000014.1"/>
</dbReference>
<comment type="caution">
    <text evidence="1">The sequence shown here is derived from an EMBL/GenBank/DDBJ whole genome shotgun (WGS) entry which is preliminary data.</text>
</comment>
<evidence type="ECO:0000313" key="2">
    <source>
        <dbReference type="Proteomes" id="UP001629536"/>
    </source>
</evidence>
<keyword evidence="2" id="KW-1185">Reference proteome</keyword>
<proteinExistence type="predicted"/>
<dbReference type="Proteomes" id="UP001629536">
    <property type="component" value="Unassembled WGS sequence"/>
</dbReference>